<dbReference type="EMBL" id="JAZDQU010000001">
    <property type="protein sequence ID" value="MEE1884704.1"/>
    <property type="molecule type" value="Genomic_DNA"/>
</dbReference>
<evidence type="ECO:0000313" key="3">
    <source>
        <dbReference type="EMBL" id="MEE1884704.1"/>
    </source>
</evidence>
<protein>
    <submittedName>
        <fullName evidence="3">Formyltransferase family protein</fullName>
    </submittedName>
</protein>
<feature type="domain" description="Formyl transferase N-terminal" evidence="1">
    <location>
        <begin position="25"/>
        <end position="157"/>
    </location>
</feature>
<comment type="caution">
    <text evidence="3">The sequence shown here is derived from an EMBL/GenBank/DDBJ whole genome shotgun (WGS) entry which is preliminary data.</text>
</comment>
<evidence type="ECO:0000313" key="4">
    <source>
        <dbReference type="Proteomes" id="UP001337681"/>
    </source>
</evidence>
<keyword evidence="4" id="KW-1185">Reference proteome</keyword>
<evidence type="ECO:0000259" key="1">
    <source>
        <dbReference type="Pfam" id="PF00551"/>
    </source>
</evidence>
<gene>
    <name evidence="3" type="ORF">VRU49_04630</name>
</gene>
<reference evidence="3 4" key="1">
    <citation type="submission" date="2024-01" db="EMBL/GenBank/DDBJ databases">
        <title>Pedobacter sp. nov., isolated from oil-contaminated soil.</title>
        <authorList>
            <person name="Le N.T.T."/>
        </authorList>
    </citation>
    <scope>NUCLEOTIDE SEQUENCE [LARGE SCALE GENOMIC DNA]</scope>
    <source>
        <strain evidence="3 4">VNH31</strain>
    </source>
</reference>
<dbReference type="PANTHER" id="PTHR11138:SF5">
    <property type="entry name" value="METHIONYL-TRNA FORMYLTRANSFERASE, MITOCHONDRIAL"/>
    <property type="match status" value="1"/>
</dbReference>
<accession>A0ABU7H045</accession>
<feature type="domain" description="Formyl transferase C-terminal" evidence="2">
    <location>
        <begin position="207"/>
        <end position="293"/>
    </location>
</feature>
<dbReference type="PANTHER" id="PTHR11138">
    <property type="entry name" value="METHIONYL-TRNA FORMYLTRANSFERASE"/>
    <property type="match status" value="1"/>
</dbReference>
<dbReference type="InterPro" id="IPR002376">
    <property type="entry name" value="Formyl_transf_N"/>
</dbReference>
<dbReference type="Gene3D" id="3.40.50.12230">
    <property type="match status" value="1"/>
</dbReference>
<dbReference type="RefSeq" id="WP_330145617.1">
    <property type="nucleotide sequence ID" value="NZ_JAZDQU010000001.1"/>
</dbReference>
<dbReference type="InterPro" id="IPR005793">
    <property type="entry name" value="Formyl_trans_C"/>
</dbReference>
<organism evidence="3 4">
    <name type="scientific">Pedobacter flavus</name>
    <dbReference type="NCBI Taxonomy" id="3113906"/>
    <lineage>
        <taxon>Bacteria</taxon>
        <taxon>Pseudomonadati</taxon>
        <taxon>Bacteroidota</taxon>
        <taxon>Sphingobacteriia</taxon>
        <taxon>Sphingobacteriales</taxon>
        <taxon>Sphingobacteriaceae</taxon>
        <taxon>Pedobacter</taxon>
    </lineage>
</organism>
<name>A0ABU7H045_9SPHI</name>
<dbReference type="InterPro" id="IPR036477">
    <property type="entry name" value="Formyl_transf_N_sf"/>
</dbReference>
<dbReference type="Proteomes" id="UP001337681">
    <property type="component" value="Unassembled WGS sequence"/>
</dbReference>
<dbReference type="InterPro" id="IPR011034">
    <property type="entry name" value="Formyl_transferase-like_C_sf"/>
</dbReference>
<dbReference type="Pfam" id="PF00551">
    <property type="entry name" value="Formyl_trans_N"/>
    <property type="match status" value="1"/>
</dbReference>
<dbReference type="CDD" id="cd08369">
    <property type="entry name" value="FMT_core"/>
    <property type="match status" value="1"/>
</dbReference>
<sequence length="319" mass="35879">MRVAIIGRSELIYNSAICLLEAGFHIPLIITSKEAPEYAIKSKDFEDLANRIGAKFIYAPKITEEVINQVKSLPAIDVSVSINYSGIISQEVIDLFPLGILNAHGGDLPRYRGNACQAWAIINGEKQIGLCIHKMIGGELDSGPIIEREYLPIDINTKIGMVFDWMVTRIPVLMLSSLQKLRADKKYVLEHQSLDPKVALRCYSRRPEDGFINWNLPNIDILRLINASSRPYSGAYTYLNNLKITVWEAEIFQDDEVFCGIPGQITAFSHNEKTVTVLCGTGKLKLSVLNWEDNGKKFEDVFKSVRARFFLNSFSALTF</sequence>
<dbReference type="Pfam" id="PF02911">
    <property type="entry name" value="Formyl_trans_C"/>
    <property type="match status" value="1"/>
</dbReference>
<dbReference type="SUPFAM" id="SSF50486">
    <property type="entry name" value="FMT C-terminal domain-like"/>
    <property type="match status" value="1"/>
</dbReference>
<dbReference type="SUPFAM" id="SSF53328">
    <property type="entry name" value="Formyltransferase"/>
    <property type="match status" value="1"/>
</dbReference>
<proteinExistence type="predicted"/>
<evidence type="ECO:0000259" key="2">
    <source>
        <dbReference type="Pfam" id="PF02911"/>
    </source>
</evidence>